<gene>
    <name evidence="1" type="ORF">IQ241_23140</name>
</gene>
<organism evidence="1 2">
    <name type="scientific">Vasconcelosia minhoensis LEGE 07310</name>
    <dbReference type="NCBI Taxonomy" id="915328"/>
    <lineage>
        <taxon>Bacteria</taxon>
        <taxon>Bacillati</taxon>
        <taxon>Cyanobacteriota</taxon>
        <taxon>Cyanophyceae</taxon>
        <taxon>Nodosilineales</taxon>
        <taxon>Cymatolegaceae</taxon>
        <taxon>Vasconcelosia</taxon>
        <taxon>Vasconcelosia minhoensis</taxon>
    </lineage>
</organism>
<protein>
    <submittedName>
        <fullName evidence="1">Uncharacterized protein</fullName>
    </submittedName>
</protein>
<evidence type="ECO:0000313" key="2">
    <source>
        <dbReference type="Proteomes" id="UP000636505"/>
    </source>
</evidence>
<reference evidence="1" key="1">
    <citation type="submission" date="2020-10" db="EMBL/GenBank/DDBJ databases">
        <authorList>
            <person name="Castelo-Branco R."/>
            <person name="Eusebio N."/>
            <person name="Adriana R."/>
            <person name="Vieira A."/>
            <person name="Brugerolle De Fraissinette N."/>
            <person name="Rezende De Castro R."/>
            <person name="Schneider M.P."/>
            <person name="Vasconcelos V."/>
            <person name="Leao P.N."/>
        </authorList>
    </citation>
    <scope>NUCLEOTIDE SEQUENCE</scope>
    <source>
        <strain evidence="1">LEGE 07310</strain>
    </source>
</reference>
<dbReference type="RefSeq" id="WP_193911818.1">
    <property type="nucleotide sequence ID" value="NZ_JADEXG010000087.1"/>
</dbReference>
<accession>A0A8J7DDR4</accession>
<dbReference type="EMBL" id="JADEXG010000087">
    <property type="protein sequence ID" value="MBE9080152.1"/>
    <property type="molecule type" value="Genomic_DNA"/>
</dbReference>
<keyword evidence="2" id="KW-1185">Reference proteome</keyword>
<comment type="caution">
    <text evidence="1">The sequence shown here is derived from an EMBL/GenBank/DDBJ whole genome shotgun (WGS) entry which is preliminary data.</text>
</comment>
<evidence type="ECO:0000313" key="1">
    <source>
        <dbReference type="EMBL" id="MBE9080152.1"/>
    </source>
</evidence>
<sequence>MPRTPFIQPDQAYIFADYFWLNFAPQDILSYFRVTLQKQFLSLPQYPGELDRLSDLQQRIEESLPRLSLTSEMARREFLMALEQWLETEQPLLLGAVSTGTIWQFGQFDRTKF</sequence>
<name>A0A8J7DDR4_9CYAN</name>
<dbReference type="Proteomes" id="UP000636505">
    <property type="component" value="Unassembled WGS sequence"/>
</dbReference>
<proteinExistence type="predicted"/>
<dbReference type="AlphaFoldDB" id="A0A8J7DDR4"/>